<evidence type="ECO:0000313" key="3">
    <source>
        <dbReference type="Proteomes" id="UP001058860"/>
    </source>
</evidence>
<name>A0ABY5PL92_9ACTN</name>
<dbReference type="InterPro" id="IPR050858">
    <property type="entry name" value="Mal-CoA-ACP_Trans/PKS_FabD"/>
</dbReference>
<dbReference type="Proteomes" id="UP001058860">
    <property type="component" value="Chromosome"/>
</dbReference>
<dbReference type="InterPro" id="IPR001227">
    <property type="entry name" value="Ac_transferase_dom_sf"/>
</dbReference>
<accession>A0ABY5PL92</accession>
<keyword evidence="3" id="KW-1185">Reference proteome</keyword>
<dbReference type="InterPro" id="IPR016036">
    <property type="entry name" value="Malonyl_transacylase_ACP-bd"/>
</dbReference>
<dbReference type="RefSeq" id="WP_353865796.1">
    <property type="nucleotide sequence ID" value="NZ_CP088295.1"/>
</dbReference>
<sequence length="303" mass="32348">MPDVTHVVLFPGQGSEISEMGARVDEYVPELGALAREIVAPDLFERRDTLGLFQPALFCATMAGWERIQRLHAAGKLDLGDPAERAFCGHSLGEFGAMAASGALAMEDALRLVKLRGELLEEVRQVDAKGAMMAMIGPGVQDFVAGAADQGVMMANDNSPVQVVVAGSHEAMDWCYTAGKEAGFRVVKLPMNGGAGHTPRMAPVVPRFREALERTTFREPAGQIWSAADAAPFTDPAEQLATAIMRNVRWRELVVNLHAAGAWKFVESGPGHVLAGLVRKTLGTDGIEAHAIHDLEDEAAAAS</sequence>
<dbReference type="SUPFAM" id="SSF55048">
    <property type="entry name" value="Probable ACP-binding domain of malonyl-CoA ACP transacylase"/>
    <property type="match status" value="1"/>
</dbReference>
<dbReference type="Gene3D" id="3.40.366.10">
    <property type="entry name" value="Malonyl-Coenzyme A Acyl Carrier Protein, domain 2"/>
    <property type="match status" value="1"/>
</dbReference>
<reference evidence="3" key="1">
    <citation type="submission" date="2021-11" db="EMBL/GenBank/DDBJ databases">
        <title>Cultivation dependent microbiological survey of springs from the worlds oldest radium mine currently devoted to the extraction of radon-saturated water.</title>
        <authorList>
            <person name="Kapinusova G."/>
            <person name="Smrhova T."/>
            <person name="Strejcek M."/>
            <person name="Suman J."/>
            <person name="Jani K."/>
            <person name="Pajer P."/>
            <person name="Uhlik O."/>
        </authorList>
    </citation>
    <scope>NUCLEOTIDE SEQUENCE [LARGE SCALE GENOMIC DNA]</scope>
    <source>
        <strain evidence="3">J379</strain>
    </source>
</reference>
<dbReference type="Pfam" id="PF00698">
    <property type="entry name" value="Acyl_transf_1"/>
    <property type="match status" value="1"/>
</dbReference>
<evidence type="ECO:0000313" key="2">
    <source>
        <dbReference type="EMBL" id="UUY05337.1"/>
    </source>
</evidence>
<dbReference type="PANTHER" id="PTHR42681:SF6">
    <property type="entry name" value="BLL0263 PROTEIN"/>
    <property type="match status" value="1"/>
</dbReference>
<evidence type="ECO:0000259" key="1">
    <source>
        <dbReference type="SMART" id="SM00827"/>
    </source>
</evidence>
<proteinExistence type="predicted"/>
<dbReference type="InterPro" id="IPR014043">
    <property type="entry name" value="Acyl_transferase_dom"/>
</dbReference>
<dbReference type="SMART" id="SM00827">
    <property type="entry name" value="PKS_AT"/>
    <property type="match status" value="1"/>
</dbReference>
<dbReference type="SUPFAM" id="SSF52151">
    <property type="entry name" value="FabD/lysophospholipase-like"/>
    <property type="match status" value="1"/>
</dbReference>
<protein>
    <submittedName>
        <fullName evidence="2">ACP S-malonyltransferase</fullName>
    </submittedName>
</protein>
<dbReference type="Gene3D" id="3.30.70.250">
    <property type="entry name" value="Malonyl-CoA ACP transacylase, ACP-binding"/>
    <property type="match status" value="1"/>
</dbReference>
<gene>
    <name evidence="2" type="ORF">LRS13_07390</name>
</gene>
<dbReference type="PANTHER" id="PTHR42681">
    <property type="entry name" value="MALONYL-COA-ACYL CARRIER PROTEIN TRANSACYLASE, MITOCHONDRIAL"/>
    <property type="match status" value="1"/>
</dbReference>
<organism evidence="2 3">
    <name type="scientific">Svornostia abyssi</name>
    <dbReference type="NCBI Taxonomy" id="2898438"/>
    <lineage>
        <taxon>Bacteria</taxon>
        <taxon>Bacillati</taxon>
        <taxon>Actinomycetota</taxon>
        <taxon>Thermoleophilia</taxon>
        <taxon>Solirubrobacterales</taxon>
        <taxon>Baekduiaceae</taxon>
        <taxon>Svornostia</taxon>
    </lineage>
</organism>
<feature type="domain" description="Malonyl-CoA:ACP transacylase (MAT)" evidence="1">
    <location>
        <begin position="9"/>
        <end position="299"/>
    </location>
</feature>
<dbReference type="EMBL" id="CP088295">
    <property type="protein sequence ID" value="UUY05337.1"/>
    <property type="molecule type" value="Genomic_DNA"/>
</dbReference>
<dbReference type="InterPro" id="IPR016035">
    <property type="entry name" value="Acyl_Trfase/lysoPLipase"/>
</dbReference>